<accession>A0A645EMY2</accession>
<reference evidence="1" key="1">
    <citation type="submission" date="2019-08" db="EMBL/GenBank/DDBJ databases">
        <authorList>
            <person name="Kucharzyk K."/>
            <person name="Murdoch R.W."/>
            <person name="Higgins S."/>
            <person name="Loffler F."/>
        </authorList>
    </citation>
    <scope>NUCLEOTIDE SEQUENCE</scope>
</reference>
<dbReference type="AlphaFoldDB" id="A0A645EMY2"/>
<dbReference type="EMBL" id="VSSQ01049297">
    <property type="protein sequence ID" value="MPN03375.1"/>
    <property type="molecule type" value="Genomic_DNA"/>
</dbReference>
<protein>
    <submittedName>
        <fullName evidence="1">Uncharacterized protein</fullName>
    </submittedName>
</protein>
<sequence>MQREEFKHGVCPGARDDYVARGEHVGKLGGEVLKALIAFLAHRRVGFARAADVRHVKALKYKSERRFERFVHGHRARRAAHHEHDWFGAIKTAQFKAFFARAVQKLIAYGRTSIDALIFFDVLERFVERDADF</sequence>
<organism evidence="1">
    <name type="scientific">bioreactor metagenome</name>
    <dbReference type="NCBI Taxonomy" id="1076179"/>
    <lineage>
        <taxon>unclassified sequences</taxon>
        <taxon>metagenomes</taxon>
        <taxon>ecological metagenomes</taxon>
    </lineage>
</organism>
<comment type="caution">
    <text evidence="1">The sequence shown here is derived from an EMBL/GenBank/DDBJ whole genome shotgun (WGS) entry which is preliminary data.</text>
</comment>
<proteinExistence type="predicted"/>
<name>A0A645EMY2_9ZZZZ</name>
<gene>
    <name evidence="1" type="ORF">SDC9_150604</name>
</gene>
<evidence type="ECO:0000313" key="1">
    <source>
        <dbReference type="EMBL" id="MPN03375.1"/>
    </source>
</evidence>